<dbReference type="EMBL" id="AMWG01000184">
    <property type="protein sequence ID" value="ELP29697.1"/>
    <property type="molecule type" value="Genomic_DNA"/>
</dbReference>
<sequence>MKTSDVIVDFLMPANENGWKVTEPTMSSFNNPPPRTLADCPV</sequence>
<comment type="caution">
    <text evidence="2">The sequence shown here is derived from an EMBL/GenBank/DDBJ whole genome shotgun (WGS) entry which is preliminary data.</text>
</comment>
<dbReference type="Proteomes" id="UP000010959">
    <property type="component" value="Unassembled WGS sequence"/>
</dbReference>
<gene>
    <name evidence="2" type="ORF">RBSWK_06398</name>
</gene>
<reference evidence="2 3" key="1">
    <citation type="journal article" date="2013" name="Mar. Genomics">
        <title>Expression of sulfatases in Rhodopirellula baltica and the diversity of sulfatases in the genus Rhodopirellula.</title>
        <authorList>
            <person name="Wegner C.E."/>
            <person name="Richter-Heitmann T."/>
            <person name="Klindworth A."/>
            <person name="Klockow C."/>
            <person name="Richter M."/>
            <person name="Achstetter T."/>
            <person name="Glockner F.O."/>
            <person name="Harder J."/>
        </authorList>
    </citation>
    <scope>NUCLEOTIDE SEQUENCE [LARGE SCALE GENOMIC DNA]</scope>
    <source>
        <strain evidence="2 3">SWK14</strain>
    </source>
</reference>
<proteinExistence type="predicted"/>
<evidence type="ECO:0000256" key="1">
    <source>
        <dbReference type="SAM" id="MobiDB-lite"/>
    </source>
</evidence>
<evidence type="ECO:0000313" key="3">
    <source>
        <dbReference type="Proteomes" id="UP000010959"/>
    </source>
</evidence>
<feature type="region of interest" description="Disordered" evidence="1">
    <location>
        <begin position="23"/>
        <end position="42"/>
    </location>
</feature>
<name>L7C7P0_RHOBT</name>
<evidence type="ECO:0000313" key="2">
    <source>
        <dbReference type="EMBL" id="ELP29697.1"/>
    </source>
</evidence>
<dbReference type="AlphaFoldDB" id="L7C7P0"/>
<dbReference type="PATRIC" id="fig|993516.3.peg.6863"/>
<organism evidence="2 3">
    <name type="scientific">Rhodopirellula baltica SWK14</name>
    <dbReference type="NCBI Taxonomy" id="993516"/>
    <lineage>
        <taxon>Bacteria</taxon>
        <taxon>Pseudomonadati</taxon>
        <taxon>Planctomycetota</taxon>
        <taxon>Planctomycetia</taxon>
        <taxon>Pirellulales</taxon>
        <taxon>Pirellulaceae</taxon>
        <taxon>Rhodopirellula</taxon>
    </lineage>
</organism>
<protein>
    <submittedName>
        <fullName evidence="2">Uncharacterized protein</fullName>
    </submittedName>
</protein>
<accession>L7C7P0</accession>